<proteinExistence type="inferred from homology"/>
<dbReference type="eggNOG" id="COG3795">
    <property type="taxonomic scope" value="Bacteria"/>
</dbReference>
<dbReference type="InterPro" id="IPR011008">
    <property type="entry name" value="Dimeric_a/b-barrel"/>
</dbReference>
<dbReference type="OrthoDB" id="668782at2"/>
<dbReference type="Gene3D" id="3.30.70.1060">
    <property type="entry name" value="Dimeric alpha+beta barrel"/>
    <property type="match status" value="1"/>
</dbReference>
<sequence length="118" mass="12481">MPQFAVLIYADESLHAVDAAKDELEENDQHAKDLLASGTMSLAYALTPRASAVSIRRDSTDAGPFVQADQFVAGFYVLDAPDLTAAVAIARLNPAVRTRTGGVEVRPVHSGGITADNK</sequence>
<evidence type="ECO:0000313" key="4">
    <source>
        <dbReference type="EMBL" id="MBB5641054.1"/>
    </source>
</evidence>
<dbReference type="PANTHER" id="PTHR35174:SF3">
    <property type="entry name" value="BLL7171 PROTEIN"/>
    <property type="match status" value="1"/>
</dbReference>
<dbReference type="RefSeq" id="WP_035836972.1">
    <property type="nucleotide sequence ID" value="NZ_JACHBQ010000001.1"/>
</dbReference>
<gene>
    <name evidence="4" type="ORF">BJ997_001602</name>
    <name evidence="3" type="ORF">GY21_12010</name>
</gene>
<dbReference type="PANTHER" id="PTHR35174">
    <property type="entry name" value="BLL7171 PROTEIN-RELATED"/>
    <property type="match status" value="1"/>
</dbReference>
<evidence type="ECO:0000259" key="2">
    <source>
        <dbReference type="Pfam" id="PF03795"/>
    </source>
</evidence>
<dbReference type="EMBL" id="JACHBQ010000001">
    <property type="protein sequence ID" value="MBB5641054.1"/>
    <property type="molecule type" value="Genomic_DNA"/>
</dbReference>
<protein>
    <recommendedName>
        <fullName evidence="2">YCII-related domain-containing protein</fullName>
    </recommendedName>
</protein>
<dbReference type="SUPFAM" id="SSF54909">
    <property type="entry name" value="Dimeric alpha+beta barrel"/>
    <property type="match status" value="1"/>
</dbReference>
<comment type="caution">
    <text evidence="3">The sequence shown here is derived from an EMBL/GenBank/DDBJ whole genome shotgun (WGS) entry which is preliminary data.</text>
</comment>
<name>A0A099J664_9MICO</name>
<accession>A0A099J664</accession>
<evidence type="ECO:0000313" key="6">
    <source>
        <dbReference type="Proteomes" id="UP000561726"/>
    </source>
</evidence>
<organism evidence="3 5">
    <name type="scientific">Cryobacterium roopkundense</name>
    <dbReference type="NCBI Taxonomy" id="1001240"/>
    <lineage>
        <taxon>Bacteria</taxon>
        <taxon>Bacillati</taxon>
        <taxon>Actinomycetota</taxon>
        <taxon>Actinomycetes</taxon>
        <taxon>Micrococcales</taxon>
        <taxon>Microbacteriaceae</taxon>
        <taxon>Cryobacterium</taxon>
    </lineage>
</organism>
<keyword evidence="5" id="KW-1185">Reference proteome</keyword>
<dbReference type="InterPro" id="IPR005545">
    <property type="entry name" value="YCII"/>
</dbReference>
<feature type="domain" description="YCII-related" evidence="2">
    <location>
        <begin position="4"/>
        <end position="108"/>
    </location>
</feature>
<dbReference type="EMBL" id="JPXF01000048">
    <property type="protein sequence ID" value="KGJ72943.1"/>
    <property type="molecule type" value="Genomic_DNA"/>
</dbReference>
<dbReference type="AlphaFoldDB" id="A0A099J664"/>
<evidence type="ECO:0000313" key="3">
    <source>
        <dbReference type="EMBL" id="KGJ72943.1"/>
    </source>
</evidence>
<dbReference type="Proteomes" id="UP000561726">
    <property type="component" value="Unassembled WGS sequence"/>
</dbReference>
<dbReference type="Pfam" id="PF03795">
    <property type="entry name" value="YCII"/>
    <property type="match status" value="1"/>
</dbReference>
<reference evidence="3 5" key="1">
    <citation type="submission" date="2014-08" db="EMBL/GenBank/DDBJ databases">
        <authorList>
            <person name="Sisinthy S."/>
        </authorList>
    </citation>
    <scope>NUCLEOTIDE SEQUENCE [LARGE SCALE GENOMIC DNA]</scope>
    <source>
        <strain evidence="3 5">RuG17</strain>
    </source>
</reference>
<dbReference type="Proteomes" id="UP000029864">
    <property type="component" value="Unassembled WGS sequence"/>
</dbReference>
<evidence type="ECO:0000256" key="1">
    <source>
        <dbReference type="ARBA" id="ARBA00007689"/>
    </source>
</evidence>
<evidence type="ECO:0000313" key="5">
    <source>
        <dbReference type="Proteomes" id="UP000029864"/>
    </source>
</evidence>
<reference evidence="4 6" key="2">
    <citation type="submission" date="2020-08" db="EMBL/GenBank/DDBJ databases">
        <title>Sequencing the genomes of 1000 actinobacteria strains.</title>
        <authorList>
            <person name="Klenk H.-P."/>
        </authorList>
    </citation>
    <scope>NUCLEOTIDE SEQUENCE [LARGE SCALE GENOMIC DNA]</scope>
    <source>
        <strain evidence="4 6">DSM 21065</strain>
    </source>
</reference>
<dbReference type="STRING" id="1001240.GY21_12010"/>
<comment type="similarity">
    <text evidence="1">Belongs to the YciI family.</text>
</comment>